<keyword evidence="10" id="KW-1185">Reference proteome</keyword>
<name>A0A1M6LK41_9ACTN</name>
<dbReference type="Gene3D" id="3.10.50.40">
    <property type="match status" value="2"/>
</dbReference>
<keyword evidence="4 6" id="KW-0697">Rotamase</keyword>
<evidence type="ECO:0000259" key="8">
    <source>
        <dbReference type="PROSITE" id="PS50059"/>
    </source>
</evidence>
<evidence type="ECO:0000256" key="3">
    <source>
        <dbReference type="ARBA" id="ARBA00013194"/>
    </source>
</evidence>
<comment type="similarity">
    <text evidence="2">Belongs to the FKBP-type PPIase family.</text>
</comment>
<dbReference type="Pfam" id="PF00254">
    <property type="entry name" value="FKBP_C"/>
    <property type="match status" value="2"/>
</dbReference>
<evidence type="ECO:0000256" key="1">
    <source>
        <dbReference type="ARBA" id="ARBA00000971"/>
    </source>
</evidence>
<evidence type="ECO:0000256" key="2">
    <source>
        <dbReference type="ARBA" id="ARBA00006577"/>
    </source>
</evidence>
<dbReference type="InterPro" id="IPR046357">
    <property type="entry name" value="PPIase_dom_sf"/>
</dbReference>
<feature type="region of interest" description="Disordered" evidence="7">
    <location>
        <begin position="41"/>
        <end position="75"/>
    </location>
</feature>
<reference evidence="9 10" key="1">
    <citation type="submission" date="2016-11" db="EMBL/GenBank/DDBJ databases">
        <authorList>
            <person name="Jaros S."/>
            <person name="Januszkiewicz K."/>
            <person name="Wedrychowicz H."/>
        </authorList>
    </citation>
    <scope>NUCLEOTIDE SEQUENCE [LARGE SCALE GENOMIC DNA]</scope>
    <source>
        <strain evidence="9 10">DSM 12906</strain>
    </source>
</reference>
<gene>
    <name evidence="9" type="ORF">SAMN02745244_03097</name>
</gene>
<evidence type="ECO:0000313" key="9">
    <source>
        <dbReference type="EMBL" id="SHJ71508.1"/>
    </source>
</evidence>
<dbReference type="PANTHER" id="PTHR43811:SF19">
    <property type="entry name" value="39 KDA FK506-BINDING NUCLEAR PROTEIN"/>
    <property type="match status" value="1"/>
</dbReference>
<accession>A0A1M6LK41</accession>
<evidence type="ECO:0000256" key="4">
    <source>
        <dbReference type="ARBA" id="ARBA00023110"/>
    </source>
</evidence>
<dbReference type="AlphaFoldDB" id="A0A1M6LK41"/>
<evidence type="ECO:0000256" key="6">
    <source>
        <dbReference type="PROSITE-ProRule" id="PRU00277"/>
    </source>
</evidence>
<keyword evidence="5 6" id="KW-0413">Isomerase</keyword>
<dbReference type="EC" id="5.2.1.8" evidence="3 6"/>
<dbReference type="PANTHER" id="PTHR43811">
    <property type="entry name" value="FKBP-TYPE PEPTIDYL-PROLYL CIS-TRANS ISOMERASE FKPA"/>
    <property type="match status" value="1"/>
</dbReference>
<dbReference type="PROSITE" id="PS50059">
    <property type="entry name" value="FKBP_PPIASE"/>
    <property type="match status" value="2"/>
</dbReference>
<dbReference type="EMBL" id="FQZG01000072">
    <property type="protein sequence ID" value="SHJ71508.1"/>
    <property type="molecule type" value="Genomic_DNA"/>
</dbReference>
<sequence length="352" mass="35674">MSPLGCWANISGVTSSTRSFRRALFGGALAAVLTLTACGGDQTASPDDTSSPSASAVASASPSASPSPTATVSPSADLSAVTVSDEDIPVITVEAPWGIVSTQTKVLREGTGTQKVGDDATVSINYVGVNGRTGEIFDSSFERGEPTSFPLGSVITGFKVGLVGQSVGSRVLIGMPSEDGYPEGSQDGSILPGDSLIFVVDIISSSFDEATGEAVTPAAGLPTVTMTDGKPEITIPAGATAPTELQIQPLIKGSGVAVAADSTITVKYRSWNFADGSLYEDSWESQSGELANLITGWQEGLVGQTAGSRVLLVVPPAKAYPDGRPSATPALAAGQTLVYVLDILDVTAPSAS</sequence>
<proteinExistence type="inferred from homology"/>
<comment type="catalytic activity">
    <reaction evidence="1 6">
        <text>[protein]-peptidylproline (omega=180) = [protein]-peptidylproline (omega=0)</text>
        <dbReference type="Rhea" id="RHEA:16237"/>
        <dbReference type="Rhea" id="RHEA-COMP:10747"/>
        <dbReference type="Rhea" id="RHEA-COMP:10748"/>
        <dbReference type="ChEBI" id="CHEBI:83833"/>
        <dbReference type="ChEBI" id="CHEBI:83834"/>
        <dbReference type="EC" id="5.2.1.8"/>
    </reaction>
</comment>
<dbReference type="SUPFAM" id="SSF54534">
    <property type="entry name" value="FKBP-like"/>
    <property type="match status" value="2"/>
</dbReference>
<feature type="domain" description="PPIase FKBP-type" evidence="8">
    <location>
        <begin position="119"/>
        <end position="206"/>
    </location>
</feature>
<evidence type="ECO:0000256" key="5">
    <source>
        <dbReference type="ARBA" id="ARBA00023235"/>
    </source>
</evidence>
<evidence type="ECO:0000313" key="10">
    <source>
        <dbReference type="Proteomes" id="UP000184512"/>
    </source>
</evidence>
<evidence type="ECO:0000256" key="7">
    <source>
        <dbReference type="SAM" id="MobiDB-lite"/>
    </source>
</evidence>
<dbReference type="InterPro" id="IPR001179">
    <property type="entry name" value="PPIase_FKBP_dom"/>
</dbReference>
<dbReference type="STRING" id="1123357.SAMN02745244_03097"/>
<feature type="domain" description="PPIase FKBP-type" evidence="8">
    <location>
        <begin position="261"/>
        <end position="347"/>
    </location>
</feature>
<dbReference type="GO" id="GO:0003755">
    <property type="term" value="F:peptidyl-prolyl cis-trans isomerase activity"/>
    <property type="evidence" value="ECO:0007669"/>
    <property type="project" value="UniProtKB-KW"/>
</dbReference>
<protein>
    <recommendedName>
        <fullName evidence="3 6">peptidylprolyl isomerase</fullName>
        <ecNumber evidence="3 6">5.2.1.8</ecNumber>
    </recommendedName>
</protein>
<dbReference type="Proteomes" id="UP000184512">
    <property type="component" value="Unassembled WGS sequence"/>
</dbReference>
<organism evidence="9 10">
    <name type="scientific">Tessaracoccus bendigoensis DSM 12906</name>
    <dbReference type="NCBI Taxonomy" id="1123357"/>
    <lineage>
        <taxon>Bacteria</taxon>
        <taxon>Bacillati</taxon>
        <taxon>Actinomycetota</taxon>
        <taxon>Actinomycetes</taxon>
        <taxon>Propionibacteriales</taxon>
        <taxon>Propionibacteriaceae</taxon>
        <taxon>Tessaracoccus</taxon>
    </lineage>
</organism>